<keyword evidence="13" id="KW-1003">Cell membrane</keyword>
<sequence>MRRFSACYSRLVASLVAGGTLSLLLAPVMATNARAAGMPQMEFNNPLVIAQFGWVLIIFFALFLAIKYFSVPQIESVIEHRRSKLDEDMQSARQAKAQADRAVEALNKTRSEAAMQSQAKIDAIIQDTRAAATKQMHELQARLDQETREAEARILKARNSALSQVDLMAKDVAQTLVKQLLNEEVDNQIVSNKVTQILTAKS</sequence>
<comment type="caution">
    <text evidence="16">The sequence shown here is derived from an EMBL/GenBank/DDBJ whole genome shotgun (WGS) entry which is preliminary data.</text>
</comment>
<evidence type="ECO:0000256" key="12">
    <source>
        <dbReference type="ARBA" id="ARBA00037847"/>
    </source>
</evidence>
<keyword evidence="17" id="KW-1185">Reference proteome</keyword>
<evidence type="ECO:0000256" key="9">
    <source>
        <dbReference type="ARBA" id="ARBA00023310"/>
    </source>
</evidence>
<keyword evidence="8 13" id="KW-0472">Membrane</keyword>
<evidence type="ECO:0000256" key="4">
    <source>
        <dbReference type="ARBA" id="ARBA00022692"/>
    </source>
</evidence>
<evidence type="ECO:0000256" key="15">
    <source>
        <dbReference type="SAM" id="Coils"/>
    </source>
</evidence>
<accession>A0ABT6Q214</accession>
<comment type="function">
    <text evidence="10 13">F(1)F(0) ATP synthase produces ATP from ADP in the presence of a proton or sodium gradient. F-type ATPases consist of two structural domains, F(1) containing the extramembraneous catalytic core and F(0) containing the membrane proton channel, linked together by a central stalk and a peripheral stalk. During catalysis, ATP synthesis in the catalytic domain of F(1) is coupled via a rotary mechanism of the central stalk subunits to proton translocation.</text>
</comment>
<evidence type="ECO:0000256" key="2">
    <source>
        <dbReference type="ARBA" id="ARBA00022448"/>
    </source>
</evidence>
<keyword evidence="4 13" id="KW-0812">Transmembrane</keyword>
<evidence type="ECO:0000256" key="13">
    <source>
        <dbReference type="HAMAP-Rule" id="MF_01398"/>
    </source>
</evidence>
<dbReference type="EMBL" id="JASBAO010000001">
    <property type="protein sequence ID" value="MDI2091153.1"/>
    <property type="molecule type" value="Genomic_DNA"/>
</dbReference>
<dbReference type="Pfam" id="PF00430">
    <property type="entry name" value="ATP-synt_B"/>
    <property type="match status" value="1"/>
</dbReference>
<dbReference type="InterPro" id="IPR002146">
    <property type="entry name" value="ATP_synth_b/b'su_bac/chlpt"/>
</dbReference>
<feature type="coiled-coil region" evidence="15">
    <location>
        <begin position="82"/>
        <end position="149"/>
    </location>
</feature>
<evidence type="ECO:0000256" key="8">
    <source>
        <dbReference type="ARBA" id="ARBA00023136"/>
    </source>
</evidence>
<dbReference type="InterPro" id="IPR050059">
    <property type="entry name" value="ATP_synthase_B_chain"/>
</dbReference>
<proteinExistence type="inferred from homology"/>
<dbReference type="PANTHER" id="PTHR33445">
    <property type="entry name" value="ATP SYNTHASE SUBUNIT B', CHLOROPLASTIC"/>
    <property type="match status" value="1"/>
</dbReference>
<evidence type="ECO:0000313" key="17">
    <source>
        <dbReference type="Proteomes" id="UP001431634"/>
    </source>
</evidence>
<keyword evidence="9 13" id="KW-0066">ATP synthesis</keyword>
<evidence type="ECO:0000256" key="5">
    <source>
        <dbReference type="ARBA" id="ARBA00022781"/>
    </source>
</evidence>
<name>A0ABT6Q214_9PROT</name>
<dbReference type="PANTHER" id="PTHR33445:SF1">
    <property type="entry name" value="ATP SYNTHASE SUBUNIT B"/>
    <property type="match status" value="1"/>
</dbReference>
<dbReference type="HAMAP" id="MF_01398">
    <property type="entry name" value="ATP_synth_b_bprime"/>
    <property type="match status" value="1"/>
</dbReference>
<gene>
    <name evidence="13" type="primary">atpF</name>
    <name evidence="16" type="ORF">QJV27_07195</name>
</gene>
<organism evidence="16 17">
    <name type="scientific">Commensalibacter oyaizuii</name>
    <dbReference type="NCBI Taxonomy" id="3043873"/>
    <lineage>
        <taxon>Bacteria</taxon>
        <taxon>Pseudomonadati</taxon>
        <taxon>Pseudomonadota</taxon>
        <taxon>Alphaproteobacteria</taxon>
        <taxon>Acetobacterales</taxon>
        <taxon>Acetobacteraceae</taxon>
    </lineage>
</organism>
<reference evidence="16" key="1">
    <citation type="submission" date="2023-05" db="EMBL/GenBank/DDBJ databases">
        <title>Whole genome sequence of Commensalibacter sp.</title>
        <authorList>
            <person name="Charoenyingcharoen P."/>
            <person name="Yukphan P."/>
        </authorList>
    </citation>
    <scope>NUCLEOTIDE SEQUENCE</scope>
    <source>
        <strain evidence="16">TBRC 16381</strain>
    </source>
</reference>
<comment type="subcellular location">
    <subcellularLocation>
        <location evidence="13">Cell membrane</location>
        <topology evidence="13">Single-pass membrane protein</topology>
    </subcellularLocation>
    <subcellularLocation>
        <location evidence="12">Endomembrane system</location>
        <topology evidence="12">Single-pass membrane protein</topology>
    </subcellularLocation>
</comment>
<comment type="subunit">
    <text evidence="13">F-type ATPases have 2 components, F(1) - the catalytic core - and F(0) - the membrane proton channel. F(1) has five subunits: alpha(3), beta(3), gamma(1), delta(1), epsilon(1). F(0) has three main subunits: a(1), b(2) and c(10-14). The alpha and beta chains form an alternating ring which encloses part of the gamma chain. F(1) is attached to F(0) by a central stalk formed by the gamma and epsilon chains, while a peripheral stalk is formed by the delta and b chains.</text>
</comment>
<evidence type="ECO:0000256" key="6">
    <source>
        <dbReference type="ARBA" id="ARBA00022989"/>
    </source>
</evidence>
<evidence type="ECO:0000313" key="16">
    <source>
        <dbReference type="EMBL" id="MDI2091153.1"/>
    </source>
</evidence>
<protein>
    <recommendedName>
        <fullName evidence="13">ATP synthase subunit b</fullName>
    </recommendedName>
    <alternativeName>
        <fullName evidence="13">ATP synthase F(0) sector subunit b</fullName>
    </alternativeName>
    <alternativeName>
        <fullName evidence="13">ATPase subunit I</fullName>
    </alternativeName>
    <alternativeName>
        <fullName evidence="13">F-type ATPase subunit b</fullName>
        <shortName evidence="13">F-ATPase subunit b</shortName>
    </alternativeName>
</protein>
<keyword evidence="7 13" id="KW-0406">Ion transport</keyword>
<keyword evidence="5 13" id="KW-0375">Hydrogen ion transport</keyword>
<evidence type="ECO:0000256" key="10">
    <source>
        <dbReference type="ARBA" id="ARBA00025198"/>
    </source>
</evidence>
<feature type="transmembrane region" description="Helical" evidence="13">
    <location>
        <begin position="51"/>
        <end position="71"/>
    </location>
</feature>
<dbReference type="RefSeq" id="WP_281448255.1">
    <property type="nucleotide sequence ID" value="NZ_JASBAO010000001.1"/>
</dbReference>
<dbReference type="Proteomes" id="UP001431634">
    <property type="component" value="Unassembled WGS sequence"/>
</dbReference>
<evidence type="ECO:0000256" key="3">
    <source>
        <dbReference type="ARBA" id="ARBA00022547"/>
    </source>
</evidence>
<keyword evidence="3 13" id="KW-0138">CF(0)</keyword>
<evidence type="ECO:0000256" key="11">
    <source>
        <dbReference type="ARBA" id="ARBA00025614"/>
    </source>
</evidence>
<evidence type="ECO:0000256" key="7">
    <source>
        <dbReference type="ARBA" id="ARBA00023065"/>
    </source>
</evidence>
<keyword evidence="6 13" id="KW-1133">Transmembrane helix</keyword>
<evidence type="ECO:0000256" key="1">
    <source>
        <dbReference type="ARBA" id="ARBA00005513"/>
    </source>
</evidence>
<dbReference type="CDD" id="cd06503">
    <property type="entry name" value="ATP-synt_Fo_b"/>
    <property type="match status" value="1"/>
</dbReference>
<keyword evidence="2 13" id="KW-0813">Transport</keyword>
<comment type="function">
    <text evidence="11">Component of the F(0) channel, it forms part of the peripheral stalk, linking F(1) to F(0). The b'-subunit is a diverged and duplicated form of b found in plants and photosynthetic bacteria.</text>
</comment>
<keyword evidence="15" id="KW-0175">Coiled coil</keyword>
<evidence type="ECO:0000256" key="14">
    <source>
        <dbReference type="RuleBase" id="RU003848"/>
    </source>
</evidence>
<comment type="similarity">
    <text evidence="1 13 14">Belongs to the ATPase B chain family.</text>
</comment>